<dbReference type="InterPro" id="IPR058537">
    <property type="entry name" value="TPR_TNPO3_IPO13_4th"/>
</dbReference>
<dbReference type="GO" id="GO:0005634">
    <property type="term" value="C:nucleus"/>
    <property type="evidence" value="ECO:0007669"/>
    <property type="project" value="UniProtKB-SubCell"/>
</dbReference>
<sequence>MLDPVLTPLQQLVQQLPASAQPPTGQQTTGTGRHPQAAQSALVLALVDRLTVVFRHVDEPEAVAEAFGKAWPTIAALLDRFQGDPDAMERITRAPRYALRRTGKSGAVLLPVLYNSLPSHFARVQHSCLLYVASELIKVFGNDPAQNASLGKMLEQMLGSAARNLRNLQAFSDKPDLADDTFLLAGRALHYCPASIATSSLLPLLLESATQGLLVQHREACQSVLSFLTRLCSPDKLAAWPPEAQQSLQAAFMPRGHTLVRLLIAGVCGALPVGRIPDICDALFAILKVAQQQGRQWVVQTLSLLPGDVAADSDKVHLLETSNVTAAAGADASNLESLEDALQELSEVCRRNKRSQSAAQSALVT</sequence>
<dbReference type="Pfam" id="PF24139">
    <property type="entry name" value="TPR_TNPO3_IPO13_4th"/>
    <property type="match status" value="1"/>
</dbReference>
<comment type="caution">
    <text evidence="4">The sequence shown here is derived from an EMBL/GenBank/DDBJ whole genome shotgun (WGS) entry which is preliminary data.</text>
</comment>
<reference evidence="4 5" key="1">
    <citation type="journal article" date="2024" name="Nat. Commun.">
        <title>Phylogenomics reveals the evolutionary origins of lichenization in chlorophyte algae.</title>
        <authorList>
            <person name="Puginier C."/>
            <person name="Libourel C."/>
            <person name="Otte J."/>
            <person name="Skaloud P."/>
            <person name="Haon M."/>
            <person name="Grisel S."/>
            <person name="Petersen M."/>
            <person name="Berrin J.G."/>
            <person name="Delaux P.M."/>
            <person name="Dal Grande F."/>
            <person name="Keller J."/>
        </authorList>
    </citation>
    <scope>NUCLEOTIDE SEQUENCE [LARGE SCALE GENOMIC DNA]</scope>
    <source>
        <strain evidence="4 5">SAG 2145</strain>
    </source>
</reference>
<dbReference type="Proteomes" id="UP001438707">
    <property type="component" value="Unassembled WGS sequence"/>
</dbReference>
<evidence type="ECO:0000313" key="5">
    <source>
        <dbReference type="Proteomes" id="UP001438707"/>
    </source>
</evidence>
<gene>
    <name evidence="4" type="ORF">WJX74_001563</name>
</gene>
<evidence type="ECO:0000313" key="4">
    <source>
        <dbReference type="EMBL" id="KAK9816006.1"/>
    </source>
</evidence>
<evidence type="ECO:0000256" key="1">
    <source>
        <dbReference type="ARBA" id="ARBA00004123"/>
    </source>
</evidence>
<dbReference type="PANTHER" id="PTHR12363:SF33">
    <property type="entry name" value="IMPORTIN-13"/>
    <property type="match status" value="1"/>
</dbReference>
<proteinExistence type="predicted"/>
<dbReference type="EMBL" id="JALJOS010000098">
    <property type="protein sequence ID" value="KAK9816006.1"/>
    <property type="molecule type" value="Genomic_DNA"/>
</dbReference>
<dbReference type="AlphaFoldDB" id="A0AAW1Q2K7"/>
<dbReference type="GO" id="GO:0006606">
    <property type="term" value="P:protein import into nucleus"/>
    <property type="evidence" value="ECO:0007669"/>
    <property type="project" value="TreeGrafter"/>
</dbReference>
<keyword evidence="3" id="KW-0539">Nucleus</keyword>
<dbReference type="Gene3D" id="1.25.10.10">
    <property type="entry name" value="Leucine-rich Repeat Variant"/>
    <property type="match status" value="1"/>
</dbReference>
<keyword evidence="2" id="KW-0813">Transport</keyword>
<accession>A0AAW1Q2K7</accession>
<dbReference type="PANTHER" id="PTHR12363">
    <property type="entry name" value="TRANSPORTIN 3 AND IMPORTIN 13"/>
    <property type="match status" value="1"/>
</dbReference>
<name>A0AAW1Q2K7_9CHLO</name>
<dbReference type="InterPro" id="IPR011989">
    <property type="entry name" value="ARM-like"/>
</dbReference>
<comment type="subcellular location">
    <subcellularLocation>
        <location evidence="1">Nucleus</location>
    </subcellularLocation>
</comment>
<evidence type="ECO:0000256" key="2">
    <source>
        <dbReference type="ARBA" id="ARBA00022448"/>
    </source>
</evidence>
<dbReference type="InterPro" id="IPR051345">
    <property type="entry name" value="Importin_beta-like_NTR"/>
</dbReference>
<evidence type="ECO:0000256" key="3">
    <source>
        <dbReference type="ARBA" id="ARBA00023242"/>
    </source>
</evidence>
<dbReference type="GO" id="GO:0005737">
    <property type="term" value="C:cytoplasm"/>
    <property type="evidence" value="ECO:0007669"/>
    <property type="project" value="TreeGrafter"/>
</dbReference>
<organism evidence="4 5">
    <name type="scientific">Apatococcus lobatus</name>
    <dbReference type="NCBI Taxonomy" id="904363"/>
    <lineage>
        <taxon>Eukaryota</taxon>
        <taxon>Viridiplantae</taxon>
        <taxon>Chlorophyta</taxon>
        <taxon>core chlorophytes</taxon>
        <taxon>Trebouxiophyceae</taxon>
        <taxon>Chlorellales</taxon>
        <taxon>Chlorellaceae</taxon>
        <taxon>Apatococcus</taxon>
    </lineage>
</organism>
<protein>
    <submittedName>
        <fullName evidence="4">Uncharacterized protein</fullName>
    </submittedName>
</protein>
<keyword evidence="5" id="KW-1185">Reference proteome</keyword>